<feature type="compositionally biased region" description="Polar residues" evidence="1">
    <location>
        <begin position="230"/>
        <end position="254"/>
    </location>
</feature>
<feature type="compositionally biased region" description="Polar residues" evidence="1">
    <location>
        <begin position="24"/>
        <end position="42"/>
    </location>
</feature>
<accession>A0ABX8XG57</accession>
<reference evidence="2 3" key="1">
    <citation type="submission" date="2021-08" db="EMBL/GenBank/DDBJ databases">
        <title>Shewanella putrefaciens YZ-J, complete genome.</title>
        <authorList>
            <person name="Yi Z."/>
        </authorList>
    </citation>
    <scope>NUCLEOTIDE SEQUENCE [LARGE SCALE GENOMIC DNA]</scope>
    <source>
        <strain evidence="2 3">YZ-J</strain>
    </source>
</reference>
<keyword evidence="3" id="KW-1185">Reference proteome</keyword>
<dbReference type="Proteomes" id="UP000827084">
    <property type="component" value="Chromosome"/>
</dbReference>
<feature type="region of interest" description="Disordered" evidence="1">
    <location>
        <begin position="230"/>
        <end position="262"/>
    </location>
</feature>
<dbReference type="RefSeq" id="WP_025007651.1">
    <property type="nucleotide sequence ID" value="NZ_BMPK01000003.1"/>
</dbReference>
<dbReference type="Pfam" id="PF12118">
    <property type="entry name" value="SprA-related"/>
    <property type="match status" value="1"/>
</dbReference>
<protein>
    <submittedName>
        <fullName evidence="2">Catalase</fullName>
    </submittedName>
</protein>
<gene>
    <name evidence="2" type="ORF">K3G22_09520</name>
</gene>
<dbReference type="EMBL" id="CP080635">
    <property type="protein sequence ID" value="QYX74597.1"/>
    <property type="molecule type" value="Genomic_DNA"/>
</dbReference>
<feature type="region of interest" description="Disordered" evidence="1">
    <location>
        <begin position="1"/>
        <end position="43"/>
    </location>
</feature>
<feature type="region of interest" description="Disordered" evidence="1">
    <location>
        <begin position="304"/>
        <end position="330"/>
    </location>
</feature>
<proteinExistence type="predicted"/>
<name>A0ABX8XG57_SHEPU</name>
<sequence length="600" mass="64193">MSAVALSPKVGASPTSVLEHDKSFGQSRTYQETNGQSSQPVKLNSPKIEASGVFEPSFSNALAHGGSAVTITKANPLSSKHVSTSSSDISVTVNQTLNTDNIVSSQNVAVLHAEPASFSLLTGPRSIRGVREGQIATVAPNDFSPLATSNGQSSTTALLTPALTLFVPDGRHISALTPELMTGDYSPVAQIQGSQVHSGIKDVSLTPEIPNANVPEYANKQVIPSANTRNTVITDGTDSSISYPQTEQTDNQAKNVPPQKSPEERFIEMFGKATPFKSGDNEEDDKTEESKQQALAAIFTNDAGKEQTEQAEAEASKQLDEQTQAQKVQEKIAEQQRVQVAELKARDAEVKAHEHAHATVGGQYAQTPNFKYEKGVDGQRYATDGEVQIDVSIVAGDPLATINKMKQVYAAAMAPVDPSSADIRVAAEALKKMNEAKALLAEERQKQIIDLETTQTLIEADAQVENLPPLKPHTFTVTGEVDAAGNIVQPQDSGITPVSELIDRIKQGIEAKDNIQAQVSSTTVASVNEQTQSEIKDDITQPIEPPTATLAINSDRLDMGNMKPNSAVINRFDSSNLKNETMATRYYAAVAQLNQPVSSL</sequence>
<dbReference type="GeneID" id="67443498"/>
<evidence type="ECO:0000313" key="3">
    <source>
        <dbReference type="Proteomes" id="UP000827084"/>
    </source>
</evidence>
<dbReference type="InterPro" id="IPR021973">
    <property type="entry name" value="SprA-related"/>
</dbReference>
<organism evidence="2 3">
    <name type="scientific">Shewanella putrefaciens</name>
    <name type="common">Pseudomonas putrefaciens</name>
    <dbReference type="NCBI Taxonomy" id="24"/>
    <lineage>
        <taxon>Bacteria</taxon>
        <taxon>Pseudomonadati</taxon>
        <taxon>Pseudomonadota</taxon>
        <taxon>Gammaproteobacteria</taxon>
        <taxon>Alteromonadales</taxon>
        <taxon>Shewanellaceae</taxon>
        <taxon>Shewanella</taxon>
    </lineage>
</organism>
<evidence type="ECO:0000313" key="2">
    <source>
        <dbReference type="EMBL" id="QYX74597.1"/>
    </source>
</evidence>
<feature type="compositionally biased region" description="Basic and acidic residues" evidence="1">
    <location>
        <begin position="304"/>
        <end position="320"/>
    </location>
</feature>
<evidence type="ECO:0000256" key="1">
    <source>
        <dbReference type="SAM" id="MobiDB-lite"/>
    </source>
</evidence>